<dbReference type="RefSeq" id="WP_343792965.1">
    <property type="nucleotide sequence ID" value="NZ_BAAAGA010000005.1"/>
</dbReference>
<dbReference type="InterPro" id="IPR050708">
    <property type="entry name" value="T6SS_VgrG/RHS"/>
</dbReference>
<keyword evidence="5" id="KW-1185">Reference proteome</keyword>
<dbReference type="NCBIfam" id="TIGR01643">
    <property type="entry name" value="YD_repeat_2x"/>
    <property type="match status" value="3"/>
</dbReference>
<dbReference type="NCBIfam" id="TIGR03696">
    <property type="entry name" value="Rhs_assc_core"/>
    <property type="match status" value="1"/>
</dbReference>
<dbReference type="Pfam" id="PF25023">
    <property type="entry name" value="TEN_YD-shell"/>
    <property type="match status" value="1"/>
</dbReference>
<dbReference type="InterPro" id="IPR031325">
    <property type="entry name" value="RHS_repeat"/>
</dbReference>
<feature type="region of interest" description="Disordered" evidence="2">
    <location>
        <begin position="248"/>
        <end position="269"/>
    </location>
</feature>
<dbReference type="InterPro" id="IPR006530">
    <property type="entry name" value="YD"/>
</dbReference>
<evidence type="ECO:0000256" key="2">
    <source>
        <dbReference type="SAM" id="MobiDB-lite"/>
    </source>
</evidence>
<sequence length="881" mass="93046">MRTTLTYAAPGNASNLQPVLISRGSGVQPAAEMTALSYTANGDVETVDGPLPGPADTTRYIYDAARQLTGVIGPDPDGVGAGQHRAQRMTYNPRGQVTVAETGNTADYSDSSFAAFTPVLRSETGYDAYGRPVVSRQQTGAGTTVAVSQISYDAAGRVDCTVVRMNPATFGALPGSACTAATAGSDGPDRIAQMTYDAASRPLTTTTAVGRAEAITESVTYTANGQVATMSDGNGNVSVQEYDGFNRPTRLRYPNASGGGTSTTDYTEVSYDPAGNVTSSRNRAGQWTTVTYDALNRPTLVDAPSGTMDIATTHDNLGRVLTVSGNGQTLTRAWDALSNLTSEAGPLGTMSYQYDQANRMTRITWPDSFHVQYDRDTYGAVTAIRENSATSGPGLLAVYGYGDVGQLTGIARGNGTTTNYGYDSARRMTGMSHDLAGGAWDVTFSYGWNAAGQIKERTTWSPGYLYAPVTGGTAYPINGLNQVTSIWSTPVTYDANQNITSGLGRSFAHDAAGRLIGTNASSYSYDPAGRMYSASSSGTHLSYAGAQLTGEHNSLGAMLVRHIPGPGLDQPIVTYHGAGLGTRMWLAADERQSVINLSDDSGNTLNINRYDEYGVPAQGNSDRFQYTGQAIIEPGLYNYRNRAYAPQFGRFLQNDPIGYGDGPNLYAYVGGDPVNMTDPWGLEEDKAWPLGDVLWGGMCRRLRLCPPVNSGDGNSQFGGYNPGPDNQGDFGHVLSDVVVTGRRFVRNNFCPVARVEGVVGGVAEGKLGARGIASVSGSADIASIRYRLGFEGGRFVNGAFVTQGGEISGALGAPQYDNAGVEARYARQRETTLAPGSSRRMAAQRFREEEDEFLGLQGGFAVFVGGNARLGVVTRPCGSGG</sequence>
<name>A0ABN1GXI9_9CAUL</name>
<comment type="caution">
    <text evidence="4">The sequence shown here is derived from an EMBL/GenBank/DDBJ whole genome shotgun (WGS) entry which is preliminary data.</text>
</comment>
<dbReference type="InterPro" id="IPR022385">
    <property type="entry name" value="Rhs_assc_core"/>
</dbReference>
<protein>
    <recommendedName>
        <fullName evidence="3">Teneurin-like YD-shell domain-containing protein</fullName>
    </recommendedName>
</protein>
<dbReference type="InterPro" id="IPR056823">
    <property type="entry name" value="TEN-like_YD-shell"/>
</dbReference>
<evidence type="ECO:0000313" key="4">
    <source>
        <dbReference type="EMBL" id="GAA0622628.1"/>
    </source>
</evidence>
<dbReference type="PANTHER" id="PTHR32305">
    <property type="match status" value="1"/>
</dbReference>
<evidence type="ECO:0000259" key="3">
    <source>
        <dbReference type="Pfam" id="PF25023"/>
    </source>
</evidence>
<proteinExistence type="predicted"/>
<dbReference type="Gene3D" id="2.180.10.10">
    <property type="entry name" value="RHS repeat-associated core"/>
    <property type="match status" value="3"/>
</dbReference>
<dbReference type="PANTHER" id="PTHR32305:SF15">
    <property type="entry name" value="PROTEIN RHSA-RELATED"/>
    <property type="match status" value="1"/>
</dbReference>
<reference evidence="4 5" key="1">
    <citation type="journal article" date="2019" name="Int. J. Syst. Evol. Microbiol.">
        <title>The Global Catalogue of Microorganisms (GCM) 10K type strain sequencing project: providing services to taxonomists for standard genome sequencing and annotation.</title>
        <authorList>
            <consortium name="The Broad Institute Genomics Platform"/>
            <consortium name="The Broad Institute Genome Sequencing Center for Infectious Disease"/>
            <person name="Wu L."/>
            <person name="Ma J."/>
        </authorList>
    </citation>
    <scope>NUCLEOTIDE SEQUENCE [LARGE SCALE GENOMIC DNA]</scope>
    <source>
        <strain evidence="4 5">JCM 12928</strain>
    </source>
</reference>
<organism evidence="4 5">
    <name type="scientific">Brevundimonas kwangchunensis</name>
    <dbReference type="NCBI Taxonomy" id="322163"/>
    <lineage>
        <taxon>Bacteria</taxon>
        <taxon>Pseudomonadati</taxon>
        <taxon>Pseudomonadota</taxon>
        <taxon>Alphaproteobacteria</taxon>
        <taxon>Caulobacterales</taxon>
        <taxon>Caulobacteraceae</taxon>
        <taxon>Brevundimonas</taxon>
    </lineage>
</organism>
<accession>A0ABN1GXI9</accession>
<dbReference type="Proteomes" id="UP001501352">
    <property type="component" value="Unassembled WGS sequence"/>
</dbReference>
<feature type="domain" description="Teneurin-like YD-shell" evidence="3">
    <location>
        <begin position="269"/>
        <end position="384"/>
    </location>
</feature>
<keyword evidence="1" id="KW-0677">Repeat</keyword>
<evidence type="ECO:0000313" key="5">
    <source>
        <dbReference type="Proteomes" id="UP001501352"/>
    </source>
</evidence>
<evidence type="ECO:0000256" key="1">
    <source>
        <dbReference type="ARBA" id="ARBA00022737"/>
    </source>
</evidence>
<dbReference type="Pfam" id="PF05593">
    <property type="entry name" value="RHS_repeat"/>
    <property type="match status" value="1"/>
</dbReference>
<dbReference type="EMBL" id="BAAAGA010000005">
    <property type="protein sequence ID" value="GAA0622628.1"/>
    <property type="molecule type" value="Genomic_DNA"/>
</dbReference>
<gene>
    <name evidence="4" type="ORF">GCM10009422_18250</name>
</gene>